<keyword evidence="2" id="KW-1185">Reference proteome</keyword>
<dbReference type="Pfam" id="PF12311">
    <property type="entry name" value="DUF3632"/>
    <property type="match status" value="1"/>
</dbReference>
<evidence type="ECO:0000313" key="1">
    <source>
        <dbReference type="EMBL" id="KZT26737.1"/>
    </source>
</evidence>
<dbReference type="InterPro" id="IPR022085">
    <property type="entry name" value="OpdG"/>
</dbReference>
<dbReference type="InParanoid" id="A0A165TIY7"/>
<dbReference type="PANTHER" id="PTHR38797:SF4">
    <property type="entry name" value="NUCLEAR PORE COMPLEX PROTEIN NUP85"/>
    <property type="match status" value="1"/>
</dbReference>
<proteinExistence type="predicted"/>
<dbReference type="Proteomes" id="UP000076761">
    <property type="component" value="Unassembled WGS sequence"/>
</dbReference>
<accession>A0A165TIY7</accession>
<dbReference type="PANTHER" id="PTHR38797">
    <property type="entry name" value="NUCLEAR PORE COMPLEX PROTEIN NUP85-RELATED"/>
    <property type="match status" value="1"/>
</dbReference>
<dbReference type="STRING" id="1314782.A0A165TIY7"/>
<protein>
    <submittedName>
        <fullName evidence="1">Uncharacterized protein</fullName>
    </submittedName>
</protein>
<dbReference type="EMBL" id="KV425565">
    <property type="protein sequence ID" value="KZT26737.1"/>
    <property type="molecule type" value="Genomic_DNA"/>
</dbReference>
<dbReference type="OrthoDB" id="3350591at2759"/>
<organism evidence="1 2">
    <name type="scientific">Neolentinus lepideus HHB14362 ss-1</name>
    <dbReference type="NCBI Taxonomy" id="1314782"/>
    <lineage>
        <taxon>Eukaryota</taxon>
        <taxon>Fungi</taxon>
        <taxon>Dikarya</taxon>
        <taxon>Basidiomycota</taxon>
        <taxon>Agaricomycotina</taxon>
        <taxon>Agaricomycetes</taxon>
        <taxon>Gloeophyllales</taxon>
        <taxon>Gloeophyllaceae</taxon>
        <taxon>Neolentinus</taxon>
    </lineage>
</organism>
<sequence length="266" mass="29643">MDNLVAIQAIRLYIDQKADLSSTVSKLAEPIERAYTAGDVDSPNCAEIQLWSLWNSILEVAKNTPYINASAHVKLVDLMGALKTREDPPTPVVAPNDWLWNGGKLWTNLVIFGPSVRECWNLAPSDGESALDLGMPVEAWTNLNAFAARLTYAGVMSFLLYAIWGARPVLEEEGVSPAELDRLVPGAAMWFLYLGRPIYTSDEEYGNPGRGGALWKGKKGFCKERWYLWKDRLDIISQNTDVSGNTRDMAKQALETMNKVEKETTQ</sequence>
<dbReference type="AlphaFoldDB" id="A0A165TIY7"/>
<name>A0A165TIY7_9AGAM</name>
<gene>
    <name evidence="1" type="ORF">NEOLEDRAFT_1131753</name>
</gene>
<dbReference type="InterPro" id="IPR053204">
    <property type="entry name" value="Oxopyrrolidines_Biosynth-assoc"/>
</dbReference>
<reference evidence="1 2" key="1">
    <citation type="journal article" date="2016" name="Mol. Biol. Evol.">
        <title>Comparative Genomics of Early-Diverging Mushroom-Forming Fungi Provides Insights into the Origins of Lignocellulose Decay Capabilities.</title>
        <authorList>
            <person name="Nagy L.G."/>
            <person name="Riley R."/>
            <person name="Tritt A."/>
            <person name="Adam C."/>
            <person name="Daum C."/>
            <person name="Floudas D."/>
            <person name="Sun H."/>
            <person name="Yadav J.S."/>
            <person name="Pangilinan J."/>
            <person name="Larsson K.H."/>
            <person name="Matsuura K."/>
            <person name="Barry K."/>
            <person name="Labutti K."/>
            <person name="Kuo R."/>
            <person name="Ohm R.A."/>
            <person name="Bhattacharya S.S."/>
            <person name="Shirouzu T."/>
            <person name="Yoshinaga Y."/>
            <person name="Martin F.M."/>
            <person name="Grigoriev I.V."/>
            <person name="Hibbett D.S."/>
        </authorList>
    </citation>
    <scope>NUCLEOTIDE SEQUENCE [LARGE SCALE GENOMIC DNA]</scope>
    <source>
        <strain evidence="1 2">HHB14362 ss-1</strain>
    </source>
</reference>
<evidence type="ECO:0000313" key="2">
    <source>
        <dbReference type="Proteomes" id="UP000076761"/>
    </source>
</evidence>